<organism evidence="1 2">
    <name type="scientific">Parelaphostrongylus tenuis</name>
    <name type="common">Meningeal worm</name>
    <dbReference type="NCBI Taxonomy" id="148309"/>
    <lineage>
        <taxon>Eukaryota</taxon>
        <taxon>Metazoa</taxon>
        <taxon>Ecdysozoa</taxon>
        <taxon>Nematoda</taxon>
        <taxon>Chromadorea</taxon>
        <taxon>Rhabditida</taxon>
        <taxon>Rhabditina</taxon>
        <taxon>Rhabditomorpha</taxon>
        <taxon>Strongyloidea</taxon>
        <taxon>Metastrongylidae</taxon>
        <taxon>Parelaphostrongylus</taxon>
    </lineage>
</organism>
<reference evidence="1" key="1">
    <citation type="submission" date="2021-06" db="EMBL/GenBank/DDBJ databases">
        <title>Parelaphostrongylus tenuis whole genome reference sequence.</title>
        <authorList>
            <person name="Garwood T.J."/>
            <person name="Larsen P.A."/>
            <person name="Fountain-Jones N.M."/>
            <person name="Garbe J.R."/>
            <person name="Macchietto M.G."/>
            <person name="Kania S.A."/>
            <person name="Gerhold R.W."/>
            <person name="Richards J.E."/>
            <person name="Wolf T.M."/>
        </authorList>
    </citation>
    <scope>NUCLEOTIDE SEQUENCE</scope>
    <source>
        <strain evidence="1">MNPRO001-30</strain>
        <tissue evidence="1">Meninges</tissue>
    </source>
</reference>
<dbReference type="AlphaFoldDB" id="A0AAD5R249"/>
<dbReference type="Proteomes" id="UP001196413">
    <property type="component" value="Unassembled WGS sequence"/>
</dbReference>
<accession>A0AAD5R249</accession>
<evidence type="ECO:0000313" key="2">
    <source>
        <dbReference type="Proteomes" id="UP001196413"/>
    </source>
</evidence>
<sequence length="86" mass="9782">MDEKKCRVAYTTMYTSSRTTTYMALLLPAPVDLQEFAAMQLIHCNCKFNLSAIAVINPKLPNQLQRRIEISVDLDKAPFQDVNCET</sequence>
<gene>
    <name evidence="1" type="ORF">KIN20_028825</name>
</gene>
<protein>
    <submittedName>
        <fullName evidence="1">Uncharacterized protein</fullName>
    </submittedName>
</protein>
<keyword evidence="2" id="KW-1185">Reference proteome</keyword>
<name>A0AAD5R249_PARTN</name>
<evidence type="ECO:0000313" key="1">
    <source>
        <dbReference type="EMBL" id="KAJ1367829.1"/>
    </source>
</evidence>
<comment type="caution">
    <text evidence="1">The sequence shown here is derived from an EMBL/GenBank/DDBJ whole genome shotgun (WGS) entry which is preliminary data.</text>
</comment>
<proteinExistence type="predicted"/>
<dbReference type="EMBL" id="JAHQIW010006012">
    <property type="protein sequence ID" value="KAJ1367829.1"/>
    <property type="molecule type" value="Genomic_DNA"/>
</dbReference>